<reference evidence="1 2" key="1">
    <citation type="journal article" date="2022" name="G3 (Bethesda)">
        <title>Whole-genome sequence and methylome profiling of the almond [Prunus dulcis (Mill.) D.A. Webb] cultivar 'Nonpareil'.</title>
        <authorList>
            <person name="D'Amico-Willman K.M."/>
            <person name="Ouma W.Z."/>
            <person name="Meulia T."/>
            <person name="Sideli G.M."/>
            <person name="Gradziel T.M."/>
            <person name="Fresnedo-Ramirez J."/>
        </authorList>
    </citation>
    <scope>NUCLEOTIDE SEQUENCE [LARGE SCALE GENOMIC DNA]</scope>
    <source>
        <strain evidence="1">Clone GOH B32 T37-40</strain>
    </source>
</reference>
<keyword evidence="2" id="KW-1185">Reference proteome</keyword>
<proteinExistence type="predicted"/>
<dbReference type="AlphaFoldDB" id="A0AAD4ZKG8"/>
<evidence type="ECO:0000313" key="1">
    <source>
        <dbReference type="EMBL" id="KAI5350047.1"/>
    </source>
</evidence>
<gene>
    <name evidence="1" type="ORF">L3X38_002938</name>
</gene>
<comment type="caution">
    <text evidence="1">The sequence shown here is derived from an EMBL/GenBank/DDBJ whole genome shotgun (WGS) entry which is preliminary data.</text>
</comment>
<evidence type="ECO:0000313" key="2">
    <source>
        <dbReference type="Proteomes" id="UP001054821"/>
    </source>
</evidence>
<organism evidence="1 2">
    <name type="scientific">Prunus dulcis</name>
    <name type="common">Almond</name>
    <name type="synonym">Amygdalus dulcis</name>
    <dbReference type="NCBI Taxonomy" id="3755"/>
    <lineage>
        <taxon>Eukaryota</taxon>
        <taxon>Viridiplantae</taxon>
        <taxon>Streptophyta</taxon>
        <taxon>Embryophyta</taxon>
        <taxon>Tracheophyta</taxon>
        <taxon>Spermatophyta</taxon>
        <taxon>Magnoliopsida</taxon>
        <taxon>eudicotyledons</taxon>
        <taxon>Gunneridae</taxon>
        <taxon>Pentapetalae</taxon>
        <taxon>rosids</taxon>
        <taxon>fabids</taxon>
        <taxon>Rosales</taxon>
        <taxon>Rosaceae</taxon>
        <taxon>Amygdaloideae</taxon>
        <taxon>Amygdaleae</taxon>
        <taxon>Prunus</taxon>
    </lineage>
</organism>
<dbReference type="Proteomes" id="UP001054821">
    <property type="component" value="Chromosome 1"/>
</dbReference>
<protein>
    <submittedName>
        <fullName evidence="1">Uncharacterized protein</fullName>
    </submittedName>
</protein>
<dbReference type="EMBL" id="JAJFAZ020000001">
    <property type="protein sequence ID" value="KAI5350047.1"/>
    <property type="molecule type" value="Genomic_DNA"/>
</dbReference>
<sequence length="109" mass="11688">MGSCQLGSSSICIVSIDSISSMLDWSRCSSGMEQLNWVSSADPRLASGSACAFSARSTYWMASEQCLVFCLAVRGREAKRDSLLQQGSIKGGDDNTCSSSLLVRRSIYA</sequence>
<accession>A0AAD4ZKG8</accession>
<name>A0AAD4ZKG8_PRUDU</name>